<dbReference type="InterPro" id="IPR001623">
    <property type="entry name" value="DnaJ_domain"/>
</dbReference>
<proteinExistence type="predicted"/>
<keyword evidence="1" id="KW-0143">Chaperone</keyword>
<dbReference type="InterPro" id="IPR036869">
    <property type="entry name" value="J_dom_sf"/>
</dbReference>
<evidence type="ECO:0000313" key="3">
    <source>
        <dbReference type="EMBL" id="KIK22239.1"/>
    </source>
</evidence>
<dbReference type="PANTHER" id="PTHR44145">
    <property type="entry name" value="DNAJ HOMOLOG SUBFAMILY A MEMBER 3, MITOCHONDRIAL"/>
    <property type="match status" value="1"/>
</dbReference>
<evidence type="ECO:0000313" key="4">
    <source>
        <dbReference type="Proteomes" id="UP000054018"/>
    </source>
</evidence>
<dbReference type="OrthoDB" id="445556at2759"/>
<sequence>MQLQVACRRRRSFSFSYRMLFNSTRCVSTSCTGQYPFPTRRNPTPEEIFHLPPNASQAQIKTRYYELAKLYHPDSVHVQALPHAERTSRFQAFQRAYEVLRCPRRGGIGTCDDLLQAEITRRRRPRPHWRSPSGSMGMGAGTGSVHFDDIYTQASMRPFWLCRIVSAYH</sequence>
<organism evidence="3 4">
    <name type="scientific">Pisolithus microcarpus 441</name>
    <dbReference type="NCBI Taxonomy" id="765257"/>
    <lineage>
        <taxon>Eukaryota</taxon>
        <taxon>Fungi</taxon>
        <taxon>Dikarya</taxon>
        <taxon>Basidiomycota</taxon>
        <taxon>Agaricomycotina</taxon>
        <taxon>Agaricomycetes</taxon>
        <taxon>Agaricomycetidae</taxon>
        <taxon>Boletales</taxon>
        <taxon>Sclerodermatineae</taxon>
        <taxon>Pisolithaceae</taxon>
        <taxon>Pisolithus</taxon>
    </lineage>
</organism>
<dbReference type="PROSITE" id="PS50076">
    <property type="entry name" value="DNAJ_2"/>
    <property type="match status" value="1"/>
</dbReference>
<evidence type="ECO:0000259" key="2">
    <source>
        <dbReference type="PROSITE" id="PS50076"/>
    </source>
</evidence>
<dbReference type="CDD" id="cd06257">
    <property type="entry name" value="DnaJ"/>
    <property type="match status" value="1"/>
</dbReference>
<dbReference type="STRING" id="765257.A0A0C9Z845"/>
<evidence type="ECO:0000256" key="1">
    <source>
        <dbReference type="ARBA" id="ARBA00023186"/>
    </source>
</evidence>
<dbReference type="Proteomes" id="UP000054018">
    <property type="component" value="Unassembled WGS sequence"/>
</dbReference>
<feature type="domain" description="J" evidence="2">
    <location>
        <begin position="44"/>
        <end position="105"/>
    </location>
</feature>
<reference evidence="3 4" key="1">
    <citation type="submission" date="2014-04" db="EMBL/GenBank/DDBJ databases">
        <authorList>
            <consortium name="DOE Joint Genome Institute"/>
            <person name="Kuo A."/>
            <person name="Kohler A."/>
            <person name="Costa M.D."/>
            <person name="Nagy L.G."/>
            <person name="Floudas D."/>
            <person name="Copeland A."/>
            <person name="Barry K.W."/>
            <person name="Cichocki N."/>
            <person name="Veneault-Fourrey C."/>
            <person name="LaButti K."/>
            <person name="Lindquist E.A."/>
            <person name="Lipzen A."/>
            <person name="Lundell T."/>
            <person name="Morin E."/>
            <person name="Murat C."/>
            <person name="Sun H."/>
            <person name="Tunlid A."/>
            <person name="Henrissat B."/>
            <person name="Grigoriev I.V."/>
            <person name="Hibbett D.S."/>
            <person name="Martin F."/>
            <person name="Nordberg H.P."/>
            <person name="Cantor M.N."/>
            <person name="Hua S.X."/>
        </authorList>
    </citation>
    <scope>NUCLEOTIDE SEQUENCE [LARGE SCALE GENOMIC DNA]</scope>
    <source>
        <strain evidence="3 4">441</strain>
    </source>
</reference>
<dbReference type="HOGENOM" id="CLU_1611458_0_0_1"/>
<protein>
    <recommendedName>
        <fullName evidence="2">J domain-containing protein</fullName>
    </recommendedName>
</protein>
<dbReference type="AlphaFoldDB" id="A0A0C9Z845"/>
<dbReference type="Gene3D" id="1.10.287.110">
    <property type="entry name" value="DnaJ domain"/>
    <property type="match status" value="1"/>
</dbReference>
<dbReference type="PRINTS" id="PR00625">
    <property type="entry name" value="JDOMAIN"/>
</dbReference>
<dbReference type="InterPro" id="IPR051938">
    <property type="entry name" value="Apopto_cytoskel_mod"/>
</dbReference>
<name>A0A0C9Z845_9AGAM</name>
<keyword evidence="4" id="KW-1185">Reference proteome</keyword>
<dbReference type="SUPFAM" id="SSF46565">
    <property type="entry name" value="Chaperone J-domain"/>
    <property type="match status" value="1"/>
</dbReference>
<dbReference type="SMART" id="SM00271">
    <property type="entry name" value="DnaJ"/>
    <property type="match status" value="1"/>
</dbReference>
<gene>
    <name evidence="3" type="ORF">PISMIDRAFT_512057</name>
</gene>
<dbReference type="PANTHER" id="PTHR44145:SF3">
    <property type="entry name" value="DNAJ HOMOLOG SUBFAMILY A MEMBER 3, MITOCHONDRIAL"/>
    <property type="match status" value="1"/>
</dbReference>
<dbReference type="EMBL" id="KN833742">
    <property type="protein sequence ID" value="KIK22239.1"/>
    <property type="molecule type" value="Genomic_DNA"/>
</dbReference>
<dbReference type="Pfam" id="PF00226">
    <property type="entry name" value="DnaJ"/>
    <property type="match status" value="1"/>
</dbReference>
<accession>A0A0C9Z845</accession>
<reference evidence="4" key="2">
    <citation type="submission" date="2015-01" db="EMBL/GenBank/DDBJ databases">
        <title>Evolutionary Origins and Diversification of the Mycorrhizal Mutualists.</title>
        <authorList>
            <consortium name="DOE Joint Genome Institute"/>
            <consortium name="Mycorrhizal Genomics Consortium"/>
            <person name="Kohler A."/>
            <person name="Kuo A."/>
            <person name="Nagy L.G."/>
            <person name="Floudas D."/>
            <person name="Copeland A."/>
            <person name="Barry K.W."/>
            <person name="Cichocki N."/>
            <person name="Veneault-Fourrey C."/>
            <person name="LaButti K."/>
            <person name="Lindquist E.A."/>
            <person name="Lipzen A."/>
            <person name="Lundell T."/>
            <person name="Morin E."/>
            <person name="Murat C."/>
            <person name="Riley R."/>
            <person name="Ohm R."/>
            <person name="Sun H."/>
            <person name="Tunlid A."/>
            <person name="Henrissat B."/>
            <person name="Grigoriev I.V."/>
            <person name="Hibbett D.S."/>
            <person name="Martin F."/>
        </authorList>
    </citation>
    <scope>NUCLEOTIDE SEQUENCE [LARGE SCALE GENOMIC DNA]</scope>
    <source>
        <strain evidence="4">441</strain>
    </source>
</reference>